<evidence type="ECO:0000313" key="6">
    <source>
        <dbReference type="EMBL" id="ELY94030.1"/>
    </source>
</evidence>
<comment type="caution">
    <text evidence="6">The sequence shown here is derived from an EMBL/GenBank/DDBJ whole genome shotgun (WGS) entry which is preliminary data.</text>
</comment>
<dbReference type="SUPFAM" id="SSF52540">
    <property type="entry name" value="P-loop containing nucleoside triphosphate hydrolases"/>
    <property type="match status" value="1"/>
</dbReference>
<keyword evidence="2" id="KW-0813">Transport</keyword>
<dbReference type="Pfam" id="PF00005">
    <property type="entry name" value="ABC_tran"/>
    <property type="match status" value="1"/>
</dbReference>
<evidence type="ECO:0000313" key="7">
    <source>
        <dbReference type="Proteomes" id="UP000011693"/>
    </source>
</evidence>
<evidence type="ECO:0000256" key="4">
    <source>
        <dbReference type="ARBA" id="ARBA00022840"/>
    </source>
</evidence>
<organism evidence="6 7">
    <name type="scientific">Natrialba chahannaoensis JCM 10990</name>
    <dbReference type="NCBI Taxonomy" id="1227492"/>
    <lineage>
        <taxon>Archaea</taxon>
        <taxon>Methanobacteriati</taxon>
        <taxon>Methanobacteriota</taxon>
        <taxon>Stenosarchaea group</taxon>
        <taxon>Halobacteria</taxon>
        <taxon>Halobacteriales</taxon>
        <taxon>Natrialbaceae</taxon>
        <taxon>Natrialba</taxon>
    </lineage>
</organism>
<dbReference type="InterPro" id="IPR003439">
    <property type="entry name" value="ABC_transporter-like_ATP-bd"/>
</dbReference>
<dbReference type="PANTHER" id="PTHR43335:SF4">
    <property type="entry name" value="ABC TRANSPORTER, ATP-BINDING PROTEIN"/>
    <property type="match status" value="1"/>
</dbReference>
<accession>M0A5N4</accession>
<dbReference type="GO" id="GO:0005524">
    <property type="term" value="F:ATP binding"/>
    <property type="evidence" value="ECO:0007669"/>
    <property type="project" value="UniProtKB-KW"/>
</dbReference>
<evidence type="ECO:0000256" key="2">
    <source>
        <dbReference type="ARBA" id="ARBA00022448"/>
    </source>
</evidence>
<dbReference type="Gene3D" id="3.40.50.300">
    <property type="entry name" value="P-loop containing nucleotide triphosphate hydrolases"/>
    <property type="match status" value="1"/>
</dbReference>
<dbReference type="OrthoDB" id="87732at2157"/>
<dbReference type="EMBL" id="AOIN01000097">
    <property type="protein sequence ID" value="ELY94030.1"/>
    <property type="molecule type" value="Genomic_DNA"/>
</dbReference>
<feature type="domain" description="ABC transporter" evidence="5">
    <location>
        <begin position="9"/>
        <end position="234"/>
    </location>
</feature>
<dbReference type="STRING" id="1227492.C482_18949"/>
<dbReference type="GO" id="GO:0016887">
    <property type="term" value="F:ATP hydrolysis activity"/>
    <property type="evidence" value="ECO:0007669"/>
    <property type="project" value="InterPro"/>
</dbReference>
<evidence type="ECO:0000259" key="5">
    <source>
        <dbReference type="PROSITE" id="PS50893"/>
    </source>
</evidence>
<dbReference type="RefSeq" id="WP_006169317.1">
    <property type="nucleotide sequence ID" value="NZ_AOIN01000097.1"/>
</dbReference>
<sequence length="331" mass="36190">MSQEEYHAIKTEGLTKQYSSETAVDDLSLSITPGEIYGFLGPNGAGKSTTINLLMDFTRPTSGTINILGEDPRNDVVSVHQRVGVLPDDFSLYESRTGREHLRLFIDTKGANDEPEDLLERVGLEDSIDDKAGDYSRGMSQRLALAMALVGEPDVLILDEPFSGLDPHGVRKVRKVVHEENDRGATVFFSSHVLGQVKLVCDQIGILNEGCLVAEGTLEELQASASINTELKLTVDGDPKRAAQAIDTLEGVIDVSAPEDQIDEQTESERQNHVNKTVTAQIISDEYRRDVIDTIEEVGISVEDTRIKDPSIESIFVAHTSEAPAEVNSND</sequence>
<dbReference type="InterPro" id="IPR027417">
    <property type="entry name" value="P-loop_NTPase"/>
</dbReference>
<dbReference type="InterPro" id="IPR003593">
    <property type="entry name" value="AAA+_ATPase"/>
</dbReference>
<evidence type="ECO:0000256" key="1">
    <source>
        <dbReference type="ARBA" id="ARBA00005417"/>
    </source>
</evidence>
<keyword evidence="3" id="KW-0547">Nucleotide-binding</keyword>
<keyword evidence="4" id="KW-0067">ATP-binding</keyword>
<dbReference type="SMART" id="SM00382">
    <property type="entry name" value="AAA"/>
    <property type="match status" value="1"/>
</dbReference>
<evidence type="ECO:0000256" key="3">
    <source>
        <dbReference type="ARBA" id="ARBA00022741"/>
    </source>
</evidence>
<protein>
    <submittedName>
        <fullName evidence="6">ABC-type multidrug transport system, ATPase component</fullName>
    </submittedName>
</protein>
<reference evidence="6 7" key="1">
    <citation type="journal article" date="2014" name="PLoS Genet.">
        <title>Phylogenetically driven sequencing of extremely halophilic archaea reveals strategies for static and dynamic osmo-response.</title>
        <authorList>
            <person name="Becker E.A."/>
            <person name="Seitzer P.M."/>
            <person name="Tritt A."/>
            <person name="Larsen D."/>
            <person name="Krusor M."/>
            <person name="Yao A.I."/>
            <person name="Wu D."/>
            <person name="Madern D."/>
            <person name="Eisen J.A."/>
            <person name="Darling A.E."/>
            <person name="Facciotti M.T."/>
        </authorList>
    </citation>
    <scope>NUCLEOTIDE SEQUENCE [LARGE SCALE GENOMIC DNA]</scope>
    <source>
        <strain evidence="6 7">JCM 10990</strain>
    </source>
</reference>
<dbReference type="CDD" id="cd03230">
    <property type="entry name" value="ABC_DR_subfamily_A"/>
    <property type="match status" value="1"/>
</dbReference>
<dbReference type="PANTHER" id="PTHR43335">
    <property type="entry name" value="ABC TRANSPORTER, ATP-BINDING PROTEIN"/>
    <property type="match status" value="1"/>
</dbReference>
<dbReference type="PROSITE" id="PS50893">
    <property type="entry name" value="ABC_TRANSPORTER_2"/>
    <property type="match status" value="1"/>
</dbReference>
<dbReference type="Proteomes" id="UP000011693">
    <property type="component" value="Unassembled WGS sequence"/>
</dbReference>
<gene>
    <name evidence="6" type="ORF">C482_18949</name>
</gene>
<proteinExistence type="inferred from homology"/>
<comment type="similarity">
    <text evidence="1">Belongs to the ABC transporter superfamily.</text>
</comment>
<dbReference type="AlphaFoldDB" id="M0A5N4"/>
<name>M0A5N4_9EURY</name>
<keyword evidence="7" id="KW-1185">Reference proteome</keyword>